<sequence length="130" mass="14473">GEVPRFQRFDYGRESQLGSGENCGYGGKCRRLSECPTAQADLRAGRTPVICSFDALLPIVCCHPEAAPDLESDWATTSKRPANRPTTGRPSGRTVSQRSEFLKIDDSSDLFLIFFNTSKIRRFLKLPDCL</sequence>
<accession>A0A6H5GB22</accession>
<keyword evidence="3" id="KW-1185">Reference proteome</keyword>
<reference evidence="2 3" key="1">
    <citation type="submission" date="2020-02" db="EMBL/GenBank/DDBJ databases">
        <authorList>
            <person name="Ferguson B K."/>
        </authorList>
    </citation>
    <scope>NUCLEOTIDE SEQUENCE [LARGE SCALE GENOMIC DNA]</scope>
</reference>
<evidence type="ECO:0000313" key="3">
    <source>
        <dbReference type="Proteomes" id="UP000479000"/>
    </source>
</evidence>
<evidence type="ECO:0000313" key="2">
    <source>
        <dbReference type="EMBL" id="CAB0000216.1"/>
    </source>
</evidence>
<dbReference type="EMBL" id="CADCXU010009286">
    <property type="protein sequence ID" value="CAB0000216.1"/>
    <property type="molecule type" value="Genomic_DNA"/>
</dbReference>
<evidence type="ECO:0008006" key="4">
    <source>
        <dbReference type="Google" id="ProtNLM"/>
    </source>
</evidence>
<dbReference type="AlphaFoldDB" id="A0A6H5GB22"/>
<gene>
    <name evidence="2" type="ORF">NTEN_LOCUS6273</name>
</gene>
<name>A0A6H5GB22_9HEMI</name>
<feature type="non-terminal residue" evidence="2">
    <location>
        <position position="1"/>
    </location>
</feature>
<protein>
    <recommendedName>
        <fullName evidence="4">Clip domain-containing protein</fullName>
    </recommendedName>
</protein>
<organism evidence="2 3">
    <name type="scientific">Nesidiocoris tenuis</name>
    <dbReference type="NCBI Taxonomy" id="355587"/>
    <lineage>
        <taxon>Eukaryota</taxon>
        <taxon>Metazoa</taxon>
        <taxon>Ecdysozoa</taxon>
        <taxon>Arthropoda</taxon>
        <taxon>Hexapoda</taxon>
        <taxon>Insecta</taxon>
        <taxon>Pterygota</taxon>
        <taxon>Neoptera</taxon>
        <taxon>Paraneoptera</taxon>
        <taxon>Hemiptera</taxon>
        <taxon>Heteroptera</taxon>
        <taxon>Panheteroptera</taxon>
        <taxon>Cimicomorpha</taxon>
        <taxon>Miridae</taxon>
        <taxon>Dicyphina</taxon>
        <taxon>Nesidiocoris</taxon>
    </lineage>
</organism>
<dbReference type="Proteomes" id="UP000479000">
    <property type="component" value="Unassembled WGS sequence"/>
</dbReference>
<feature type="compositionally biased region" description="Polar residues" evidence="1">
    <location>
        <begin position="74"/>
        <end position="97"/>
    </location>
</feature>
<feature type="region of interest" description="Disordered" evidence="1">
    <location>
        <begin position="72"/>
        <end position="97"/>
    </location>
</feature>
<proteinExistence type="predicted"/>
<evidence type="ECO:0000256" key="1">
    <source>
        <dbReference type="SAM" id="MobiDB-lite"/>
    </source>
</evidence>